<dbReference type="InterPro" id="IPR002110">
    <property type="entry name" value="Ankyrin_rpt"/>
</dbReference>
<dbReference type="PANTHER" id="PTHR24118">
    <property type="entry name" value="POTE ANKYRIN DOMAIN"/>
    <property type="match status" value="1"/>
</dbReference>
<dbReference type="Pfam" id="PF12796">
    <property type="entry name" value="Ank_2"/>
    <property type="match status" value="1"/>
</dbReference>
<dbReference type="InterPro" id="IPR036770">
    <property type="entry name" value="Ankyrin_rpt-contain_sf"/>
</dbReference>
<dbReference type="PANTHER" id="PTHR24118:SF99">
    <property type="entry name" value="POTE ANKYRIN DOMAIN FAMILY MEMBER 3C-RELATED"/>
    <property type="match status" value="1"/>
</dbReference>
<gene>
    <name evidence="1" type="ORF">Dasosvirus3_6</name>
</gene>
<name>A0A3G4ZRD2_9VIRU</name>
<dbReference type="SUPFAM" id="SSF48403">
    <property type="entry name" value="Ankyrin repeat"/>
    <property type="match status" value="1"/>
</dbReference>
<organism evidence="1">
    <name type="scientific">Dasosvirus sp</name>
    <dbReference type="NCBI Taxonomy" id="2487764"/>
    <lineage>
        <taxon>Viruses</taxon>
        <taxon>Varidnaviria</taxon>
        <taxon>Bamfordvirae</taxon>
        <taxon>Nucleocytoviricota</taxon>
        <taxon>Megaviricetes</taxon>
        <taxon>Imitervirales</taxon>
        <taxon>Mimiviridae</taxon>
        <taxon>Klosneuvirinae</taxon>
    </lineage>
</organism>
<sequence length="395" mass="46566">MLFTGIMLLIRALLKILHQKRFFNIFRCIYDHFEIVFCNPNIWGPCNFSATYCLGDANNTLIKQTNKMYHTWNQIHQDISFRLGKEINNHIKHLVQFPNASIYNKTAHTYRIEDRCIYRYYHRSHTSFLNLIIQSRSNYQLSVVKQMVQATADTWTSPPAIAVAVEQNNYDIVNFLLHHDPKTISCLQKTSGQIIDMNEKQQHILHYACQNQHPFFMEEHHNVIKLLLEHKFCKDQINKIQDNRTPLSFVTTVKTVKLLIEKNANVNKIFHNNQLCTSVLAENIRFNRTKVVTWLLENTDAKYINFFNNNPSYSVLIFDQNIMKLLMAKKKKILLQYFEKIPLKRLPVEMENIIISFLIHKNDLQSMFFDVLEASPIQPNDYNKKSQIGHLSIFA</sequence>
<evidence type="ECO:0000313" key="1">
    <source>
        <dbReference type="EMBL" id="AYV77447.1"/>
    </source>
</evidence>
<dbReference type="EMBL" id="MK072044">
    <property type="protein sequence ID" value="AYV77447.1"/>
    <property type="molecule type" value="Genomic_DNA"/>
</dbReference>
<protein>
    <submittedName>
        <fullName evidence="1">Uncharacterized protein</fullName>
    </submittedName>
</protein>
<accession>A0A3G4ZRD2</accession>
<dbReference type="Gene3D" id="1.25.40.20">
    <property type="entry name" value="Ankyrin repeat-containing domain"/>
    <property type="match status" value="1"/>
</dbReference>
<dbReference type="SMART" id="SM00248">
    <property type="entry name" value="ANK"/>
    <property type="match status" value="3"/>
</dbReference>
<proteinExistence type="predicted"/>
<reference evidence="1" key="1">
    <citation type="submission" date="2018-10" db="EMBL/GenBank/DDBJ databases">
        <title>Hidden diversity of soil giant viruses.</title>
        <authorList>
            <person name="Schulz F."/>
            <person name="Alteio L."/>
            <person name="Goudeau D."/>
            <person name="Ryan E.M."/>
            <person name="Malmstrom R.R."/>
            <person name="Blanchard J."/>
            <person name="Woyke T."/>
        </authorList>
    </citation>
    <scope>NUCLEOTIDE SEQUENCE</scope>
    <source>
        <strain evidence="1">DSV1</strain>
    </source>
</reference>